<evidence type="ECO:0000313" key="3">
    <source>
        <dbReference type="EMBL" id="KAK0407413.1"/>
    </source>
</evidence>
<reference evidence="3" key="1">
    <citation type="submission" date="2023-06" db="EMBL/GenBank/DDBJ databases">
        <title>Genomic analysis of the entomopathogenic nematode Steinernema hermaphroditum.</title>
        <authorList>
            <person name="Schwarz E.M."/>
            <person name="Heppert J.K."/>
            <person name="Baniya A."/>
            <person name="Schwartz H.T."/>
            <person name="Tan C.-H."/>
            <person name="Antoshechkin I."/>
            <person name="Sternberg P.W."/>
            <person name="Goodrich-Blair H."/>
            <person name="Dillman A.R."/>
        </authorList>
    </citation>
    <scope>NUCLEOTIDE SEQUENCE</scope>
    <source>
        <strain evidence="3">PS9179</strain>
        <tissue evidence="3">Whole animal</tissue>
    </source>
</reference>
<dbReference type="Gene3D" id="1.10.220.20">
    <property type="match status" value="1"/>
</dbReference>
<dbReference type="InterPro" id="IPR035999">
    <property type="entry name" value="Sec7_dom_sf"/>
</dbReference>
<protein>
    <recommendedName>
        <fullName evidence="2">SEC7 domain-containing protein</fullName>
    </recommendedName>
</protein>
<dbReference type="GO" id="GO:0032012">
    <property type="term" value="P:regulation of ARF protein signal transduction"/>
    <property type="evidence" value="ECO:0007669"/>
    <property type="project" value="InterPro"/>
</dbReference>
<gene>
    <name evidence="3" type="ORF">QR680_019183</name>
</gene>
<dbReference type="Proteomes" id="UP001175271">
    <property type="component" value="Unassembled WGS sequence"/>
</dbReference>
<dbReference type="Pfam" id="PF01369">
    <property type="entry name" value="Sec7"/>
    <property type="match status" value="1"/>
</dbReference>
<name>A0AA39HMF0_9BILA</name>
<dbReference type="PANTHER" id="PTHR10663:SF402">
    <property type="entry name" value="MIP16918P"/>
    <property type="match status" value="1"/>
</dbReference>
<evidence type="ECO:0000256" key="1">
    <source>
        <dbReference type="SAM" id="Coils"/>
    </source>
</evidence>
<keyword evidence="4" id="KW-1185">Reference proteome</keyword>
<dbReference type="InterPro" id="IPR000904">
    <property type="entry name" value="Sec7_dom"/>
</dbReference>
<feature type="domain" description="SEC7" evidence="2">
    <location>
        <begin position="49"/>
        <end position="119"/>
    </location>
</feature>
<comment type="caution">
    <text evidence="3">The sequence shown here is derived from an EMBL/GenBank/DDBJ whole genome shotgun (WGS) entry which is preliminary data.</text>
</comment>
<sequence>MASFNDHSPDEVQSLEIIRKRKAHLLEDIQQIRAEMENVSAQIEALESIEDEANAKAEQMLIGREKFNMDSKRGVEYLMEQGLIQRSPQAVAEFLYKGEGLSKSAVGDYLGEKDEFHLECTRQANIGQLCVDESWDKSRCRPSKRVTAESV</sequence>
<dbReference type="GO" id="GO:0005085">
    <property type="term" value="F:guanyl-nucleotide exchange factor activity"/>
    <property type="evidence" value="ECO:0007669"/>
    <property type="project" value="InterPro"/>
</dbReference>
<dbReference type="SUPFAM" id="SSF48425">
    <property type="entry name" value="Sec7 domain"/>
    <property type="match status" value="1"/>
</dbReference>
<dbReference type="PANTHER" id="PTHR10663">
    <property type="entry name" value="GUANYL-NUCLEOTIDE EXCHANGE FACTOR"/>
    <property type="match status" value="1"/>
</dbReference>
<accession>A0AA39HMF0</accession>
<evidence type="ECO:0000259" key="2">
    <source>
        <dbReference type="PROSITE" id="PS50190"/>
    </source>
</evidence>
<proteinExistence type="predicted"/>
<dbReference type="AlphaFoldDB" id="A0AA39HMF0"/>
<evidence type="ECO:0000313" key="4">
    <source>
        <dbReference type="Proteomes" id="UP001175271"/>
    </source>
</evidence>
<dbReference type="EMBL" id="JAUCMV010000004">
    <property type="protein sequence ID" value="KAK0407413.1"/>
    <property type="molecule type" value="Genomic_DNA"/>
</dbReference>
<dbReference type="PROSITE" id="PS50190">
    <property type="entry name" value="SEC7"/>
    <property type="match status" value="1"/>
</dbReference>
<organism evidence="3 4">
    <name type="scientific">Steinernema hermaphroditum</name>
    <dbReference type="NCBI Taxonomy" id="289476"/>
    <lineage>
        <taxon>Eukaryota</taxon>
        <taxon>Metazoa</taxon>
        <taxon>Ecdysozoa</taxon>
        <taxon>Nematoda</taxon>
        <taxon>Chromadorea</taxon>
        <taxon>Rhabditida</taxon>
        <taxon>Tylenchina</taxon>
        <taxon>Panagrolaimomorpha</taxon>
        <taxon>Strongyloidoidea</taxon>
        <taxon>Steinernematidae</taxon>
        <taxon>Steinernema</taxon>
    </lineage>
</organism>
<feature type="coiled-coil region" evidence="1">
    <location>
        <begin position="15"/>
        <end position="56"/>
    </location>
</feature>
<keyword evidence="1" id="KW-0175">Coiled coil</keyword>